<gene>
    <name evidence="2" type="ORF">KC19_6G096900</name>
</gene>
<feature type="signal peptide" evidence="1">
    <location>
        <begin position="1"/>
        <end position="22"/>
    </location>
</feature>
<comment type="caution">
    <text evidence="2">The sequence shown here is derived from an EMBL/GenBank/DDBJ whole genome shotgun (WGS) entry which is preliminary data.</text>
</comment>
<evidence type="ECO:0000313" key="2">
    <source>
        <dbReference type="EMBL" id="KAG0569524.1"/>
    </source>
</evidence>
<dbReference type="Proteomes" id="UP000822688">
    <property type="component" value="Chromosome 6"/>
</dbReference>
<accession>A0A8T0HGR9</accession>
<reference evidence="2 3" key="1">
    <citation type="submission" date="2020-06" db="EMBL/GenBank/DDBJ databases">
        <title>WGS assembly of Ceratodon purpureus strain R40.</title>
        <authorList>
            <person name="Carey S.B."/>
            <person name="Jenkins J."/>
            <person name="Shu S."/>
            <person name="Lovell J.T."/>
            <person name="Sreedasyam A."/>
            <person name="Maumus F."/>
            <person name="Tiley G.P."/>
            <person name="Fernandez-Pozo N."/>
            <person name="Barry K."/>
            <person name="Chen C."/>
            <person name="Wang M."/>
            <person name="Lipzen A."/>
            <person name="Daum C."/>
            <person name="Saski C.A."/>
            <person name="Payton A.C."/>
            <person name="Mcbreen J.C."/>
            <person name="Conrad R.E."/>
            <person name="Kollar L.M."/>
            <person name="Olsson S."/>
            <person name="Huttunen S."/>
            <person name="Landis J.B."/>
            <person name="Wickett N.J."/>
            <person name="Johnson M.G."/>
            <person name="Rensing S.A."/>
            <person name="Grimwood J."/>
            <person name="Schmutz J."/>
            <person name="Mcdaniel S.F."/>
        </authorList>
    </citation>
    <scope>NUCLEOTIDE SEQUENCE [LARGE SCALE GENOMIC DNA]</scope>
    <source>
        <strain evidence="2 3">R40</strain>
    </source>
</reference>
<dbReference type="AlphaFoldDB" id="A0A8T0HGR9"/>
<organism evidence="2 3">
    <name type="scientific">Ceratodon purpureus</name>
    <name type="common">Fire moss</name>
    <name type="synonym">Dicranum purpureum</name>
    <dbReference type="NCBI Taxonomy" id="3225"/>
    <lineage>
        <taxon>Eukaryota</taxon>
        <taxon>Viridiplantae</taxon>
        <taxon>Streptophyta</taxon>
        <taxon>Embryophyta</taxon>
        <taxon>Bryophyta</taxon>
        <taxon>Bryophytina</taxon>
        <taxon>Bryopsida</taxon>
        <taxon>Dicranidae</taxon>
        <taxon>Pseudoditrichales</taxon>
        <taxon>Ditrichaceae</taxon>
        <taxon>Ceratodon</taxon>
    </lineage>
</organism>
<keyword evidence="1" id="KW-0732">Signal</keyword>
<proteinExistence type="predicted"/>
<dbReference type="EMBL" id="CM026427">
    <property type="protein sequence ID" value="KAG0569524.1"/>
    <property type="molecule type" value="Genomic_DNA"/>
</dbReference>
<sequence>MGKLEFLSSWVVFPSVILVCFGEIDVTRESGHGQKFLIPPMGSGQKFPKAVIKFVVSKERNDDRVLNM</sequence>
<keyword evidence="3" id="KW-1185">Reference proteome</keyword>
<protein>
    <submittedName>
        <fullName evidence="2">Uncharacterized protein</fullName>
    </submittedName>
</protein>
<evidence type="ECO:0000313" key="3">
    <source>
        <dbReference type="Proteomes" id="UP000822688"/>
    </source>
</evidence>
<evidence type="ECO:0000256" key="1">
    <source>
        <dbReference type="SAM" id="SignalP"/>
    </source>
</evidence>
<name>A0A8T0HGR9_CERPU</name>
<feature type="chain" id="PRO_5035747641" evidence="1">
    <location>
        <begin position="23"/>
        <end position="68"/>
    </location>
</feature>